<gene>
    <name evidence="3" type="ORF">MAMMFC1_01576</name>
</gene>
<sequence length="402" mass="45551">MQIEDIKSPVDYLIYSKNEIHGYSRAIGKLFDLSTSYISDAEKAYKEGKKVIWSRTNGWEVPLAYSCGIIPVAFSEMGRLSDFETMRIGEEYYQFPPETCSMVKCTVGQWHKRKSKSINRILGAGVACEPFNLALELMKQAGYDVHTVDVIYRAPGMKGDELENLVEFFIRQIYDTVEWLTGSRKIDEDKLKQEIQRKNQLISKVRKILELRIGNPFYMRSLPAIFLLTGLNAGYFGKPEEYEKVLDLLIEELENAPVNEEDLKRVIPLVWVGNAGQEFGVFEVIDQADGALLGFRGYPFNICREDIPPVEALARHVLGNQDAGASVYVQQVLEKEAQKVNARGLILYGYLGCSYSTIAREMWGDHFRKQGIPSINLEGTFQIGPPSGQILTRIKAFTEMLA</sequence>
<dbReference type="PANTHER" id="PTHR30548:SF2">
    <property type="entry name" value="2-HYDROXYACYL-COA DEHYDRATASE,D-COMPONENT"/>
    <property type="match status" value="1"/>
</dbReference>
<reference evidence="3 4" key="1">
    <citation type="journal article" date="2018" name="Int. J. Syst. Evol. Microbiol.">
        <title>Methylomusa anaerophila gen. nov., sp. nov., an anaerobic methanol-utilizing bacterium isolated from a microbial fuel cell.</title>
        <authorList>
            <person name="Amano N."/>
            <person name="Yamamuro A."/>
            <person name="Miyahara M."/>
            <person name="Kouzuma A."/>
            <person name="Abe T."/>
            <person name="Watanabe K."/>
        </authorList>
    </citation>
    <scope>NUCLEOTIDE SEQUENCE [LARGE SCALE GENOMIC DNA]</scope>
    <source>
        <strain evidence="3 4">MMFC1</strain>
    </source>
</reference>
<keyword evidence="4" id="KW-1185">Reference proteome</keyword>
<dbReference type="EMBL" id="AP018449">
    <property type="protein sequence ID" value="BBB90909.1"/>
    <property type="molecule type" value="Genomic_DNA"/>
</dbReference>
<comment type="cofactor">
    <cofactor evidence="1">
        <name>[4Fe-4S] cluster</name>
        <dbReference type="ChEBI" id="CHEBI:49883"/>
    </cofactor>
</comment>
<protein>
    <submittedName>
        <fullName evidence="3">2-hydroxyglutaryl-CoA dehydratase, D-component</fullName>
    </submittedName>
</protein>
<dbReference type="Gene3D" id="1.20.1270.370">
    <property type="match status" value="1"/>
</dbReference>
<dbReference type="PANTHER" id="PTHR30548">
    <property type="entry name" value="2-HYDROXYGLUTARYL-COA DEHYDRATASE, D-COMPONENT-RELATED"/>
    <property type="match status" value="1"/>
</dbReference>
<dbReference type="GO" id="GO:0016836">
    <property type="term" value="F:hydro-lyase activity"/>
    <property type="evidence" value="ECO:0007669"/>
    <property type="project" value="UniProtKB-ARBA"/>
</dbReference>
<evidence type="ECO:0000256" key="2">
    <source>
        <dbReference type="ARBA" id="ARBA00005806"/>
    </source>
</evidence>
<dbReference type="KEGG" id="mana:MAMMFC1_01576"/>
<dbReference type="AlphaFoldDB" id="A0A348AIL1"/>
<evidence type="ECO:0000313" key="3">
    <source>
        <dbReference type="EMBL" id="BBB90909.1"/>
    </source>
</evidence>
<dbReference type="Proteomes" id="UP000276437">
    <property type="component" value="Chromosome"/>
</dbReference>
<dbReference type="Gene3D" id="3.40.50.11900">
    <property type="match status" value="1"/>
</dbReference>
<dbReference type="InterPro" id="IPR010327">
    <property type="entry name" value="FldB/FldC_alpha/beta"/>
</dbReference>
<comment type="similarity">
    <text evidence="2">Belongs to the FldB/FldC dehydratase alpha/beta subunit family.</text>
</comment>
<dbReference type="Gene3D" id="3.40.50.11890">
    <property type="match status" value="1"/>
</dbReference>
<dbReference type="OrthoDB" id="9810278at2"/>
<accession>A0A348AIL1</accession>
<dbReference type="Pfam" id="PF06050">
    <property type="entry name" value="HGD-D"/>
    <property type="match status" value="1"/>
</dbReference>
<proteinExistence type="inferred from homology"/>
<evidence type="ECO:0000313" key="4">
    <source>
        <dbReference type="Proteomes" id="UP000276437"/>
    </source>
</evidence>
<evidence type="ECO:0000256" key="1">
    <source>
        <dbReference type="ARBA" id="ARBA00001966"/>
    </source>
</evidence>
<organism evidence="3 4">
    <name type="scientific">Methylomusa anaerophila</name>
    <dbReference type="NCBI Taxonomy" id="1930071"/>
    <lineage>
        <taxon>Bacteria</taxon>
        <taxon>Bacillati</taxon>
        <taxon>Bacillota</taxon>
        <taxon>Negativicutes</taxon>
        <taxon>Selenomonadales</taxon>
        <taxon>Sporomusaceae</taxon>
        <taxon>Methylomusa</taxon>
    </lineage>
</organism>
<dbReference type="RefSeq" id="WP_126307912.1">
    <property type="nucleotide sequence ID" value="NZ_AP018449.1"/>
</dbReference>
<name>A0A348AIL1_9FIRM</name>